<feature type="domain" description="DUF4954" evidence="1">
    <location>
        <begin position="9"/>
        <end position="441"/>
    </location>
</feature>
<accession>A0A134B6A0</accession>
<organism evidence="3 4">
    <name type="scientific">Porphyromonas somerae</name>
    <dbReference type="NCBI Taxonomy" id="322095"/>
    <lineage>
        <taxon>Bacteria</taxon>
        <taxon>Pseudomonadati</taxon>
        <taxon>Bacteroidota</taxon>
        <taxon>Bacteroidia</taxon>
        <taxon>Bacteroidales</taxon>
        <taxon>Porphyromonadaceae</taxon>
        <taxon>Porphyromonas</taxon>
    </lineage>
</organism>
<dbReference type="InterPro" id="IPR032533">
    <property type="entry name" value="DUF4954"/>
</dbReference>
<feature type="domain" description="DUF6819" evidence="2">
    <location>
        <begin position="495"/>
        <end position="663"/>
    </location>
</feature>
<dbReference type="EMBL" id="LSDK01000092">
    <property type="protein sequence ID" value="KXB75464.1"/>
    <property type="molecule type" value="Genomic_DNA"/>
</dbReference>
<evidence type="ECO:0000313" key="4">
    <source>
        <dbReference type="Proteomes" id="UP000070224"/>
    </source>
</evidence>
<proteinExistence type="predicted"/>
<dbReference type="Gene3D" id="2.160.10.10">
    <property type="entry name" value="Hexapeptide repeat proteins"/>
    <property type="match status" value="1"/>
</dbReference>
<evidence type="ECO:0008006" key="5">
    <source>
        <dbReference type="Google" id="ProtNLM"/>
    </source>
</evidence>
<evidence type="ECO:0000313" key="3">
    <source>
        <dbReference type="EMBL" id="KXB75464.1"/>
    </source>
</evidence>
<dbReference type="Proteomes" id="UP000070224">
    <property type="component" value="Unassembled WGS sequence"/>
</dbReference>
<evidence type="ECO:0000259" key="1">
    <source>
        <dbReference type="Pfam" id="PF16314"/>
    </source>
</evidence>
<sequence>MSTALHKEYRPLTAEEISVLREHANSADDWSQVWVKEGFVPRYILNTHFSGWVRLGLFEKTFDLPGGISKHSGLYYTYLHNVEVGDNCCIEHVNNYIANYTIGEESFISNVDTILVDGETTFGNGVEVSVLNETGGREVLSYDQLSAHEAYFMAIYRHRPALISELRHLIWGYIDGLRSAHGTIGAHAHITDVGNITNVKIGPYASIVGTRRLYNGSINSVKEAPVSLGYSVICTDFIISSGSSVQSGTALSRCFIGQACTLAHGYSASDSLFFSNCHEENGEACAIFAGPFTVTHHKSTLLIASQFSFMNAGSGSNQSNHMYKLGPIHQGIMERGAKTSSDSYILWPARIGAFSLVMGRHTTHPDLSNLPFSYLIESCDTTFLIPGVNLKSVGTIRDAQKWPRRDARTDPHRLDQINYNLLSPYTIQKMLNGRTILTELRRVAGATSEIYSYQSAKIKASSLRKGIHYYELAIHKFLGNSLIKRLEGIDCTSIEVVRQALQPRTSIGHGDWVDLSGLIAPKAEILRIIEDIEMRRIEAISELQQRLADLHLHYYEYEWTWAYDKIQEFYGIDLTEVTAEQIAELVERWRSSVVELDRELYADAKKEFSLSAMTGFGADGDERVQAQDFEEVRGDFDSNTYVKSILQHIEEKSALGEELLGRLAPLR</sequence>
<dbReference type="RefSeq" id="WP_044114848.1">
    <property type="nucleotide sequence ID" value="NZ_KQ960453.1"/>
</dbReference>
<name>A0A134B6A0_9PORP</name>
<evidence type="ECO:0000259" key="2">
    <source>
        <dbReference type="Pfam" id="PF20683"/>
    </source>
</evidence>
<protein>
    <recommendedName>
        <fullName evidence="5">DUF4954 domain-containing protein</fullName>
    </recommendedName>
</protein>
<reference evidence="4" key="1">
    <citation type="submission" date="2016-01" db="EMBL/GenBank/DDBJ databases">
        <authorList>
            <person name="Mitreva M."/>
            <person name="Pepin K.H."/>
            <person name="Mihindukulasuriya K.A."/>
            <person name="Fulton R."/>
            <person name="Fronick C."/>
            <person name="O'Laughlin M."/>
            <person name="Miner T."/>
            <person name="Herter B."/>
            <person name="Rosa B.A."/>
            <person name="Cordes M."/>
            <person name="Tomlinson C."/>
            <person name="Wollam A."/>
            <person name="Palsikar V.B."/>
            <person name="Mardis E.R."/>
            <person name="Wilson R.K."/>
        </authorList>
    </citation>
    <scope>NUCLEOTIDE SEQUENCE [LARGE SCALE GENOMIC DNA]</scope>
    <source>
        <strain evidence="4">KA00683</strain>
    </source>
</reference>
<dbReference type="Pfam" id="PF16314">
    <property type="entry name" value="DUF4954"/>
    <property type="match status" value="1"/>
</dbReference>
<dbReference type="STRING" id="322095.HMPREF3185_01388"/>
<dbReference type="AlphaFoldDB" id="A0A134B6A0"/>
<comment type="caution">
    <text evidence="3">The sequence shown here is derived from an EMBL/GenBank/DDBJ whole genome shotgun (WGS) entry which is preliminary data.</text>
</comment>
<gene>
    <name evidence="3" type="ORF">HMPREF3185_01388</name>
</gene>
<dbReference type="PATRIC" id="fig|322095.3.peg.1373"/>
<dbReference type="InterPro" id="IPR049208">
    <property type="entry name" value="DUF6819"/>
</dbReference>
<keyword evidence="4" id="KW-1185">Reference proteome</keyword>
<dbReference type="OrthoDB" id="9814955at2"/>
<dbReference type="Pfam" id="PF20683">
    <property type="entry name" value="DUF6819"/>
    <property type="match status" value="1"/>
</dbReference>